<evidence type="ECO:0000313" key="3">
    <source>
        <dbReference type="EMBL" id="GAA1672732.1"/>
    </source>
</evidence>
<evidence type="ECO:0000256" key="2">
    <source>
        <dbReference type="ARBA" id="ARBA00022833"/>
    </source>
</evidence>
<dbReference type="InterPro" id="IPR011051">
    <property type="entry name" value="RmlC_Cupin_sf"/>
</dbReference>
<dbReference type="RefSeq" id="WP_344309589.1">
    <property type="nucleotide sequence ID" value="NZ_BAAANY010000008.1"/>
</dbReference>
<keyword evidence="2" id="KW-0862">Zinc</keyword>
<dbReference type="Gene3D" id="2.60.120.10">
    <property type="entry name" value="Jelly Rolls"/>
    <property type="match status" value="2"/>
</dbReference>
<dbReference type="PANTHER" id="PTHR42742:SF3">
    <property type="entry name" value="FRUCTOKINASE"/>
    <property type="match status" value="1"/>
</dbReference>
<keyword evidence="3" id="KW-0413">Isomerase</keyword>
<keyword evidence="4" id="KW-1185">Reference proteome</keyword>
<keyword evidence="1" id="KW-0479">Metal-binding</keyword>
<organism evidence="3 4">
    <name type="scientific">Fodinicola feengrottensis</name>
    <dbReference type="NCBI Taxonomy" id="435914"/>
    <lineage>
        <taxon>Bacteria</taxon>
        <taxon>Bacillati</taxon>
        <taxon>Actinomycetota</taxon>
        <taxon>Actinomycetes</taxon>
        <taxon>Mycobacteriales</taxon>
        <taxon>Fodinicola</taxon>
    </lineage>
</organism>
<evidence type="ECO:0000313" key="4">
    <source>
        <dbReference type="Proteomes" id="UP001500618"/>
    </source>
</evidence>
<dbReference type="CDD" id="cd07010">
    <property type="entry name" value="cupin_PMI_type_I_N_bac"/>
    <property type="match status" value="1"/>
</dbReference>
<dbReference type="PANTHER" id="PTHR42742">
    <property type="entry name" value="TRANSCRIPTIONAL REPRESSOR MPRA"/>
    <property type="match status" value="1"/>
</dbReference>
<dbReference type="InterPro" id="IPR016847">
    <property type="entry name" value="Man6P_Isoase_Firm_lng_prd"/>
</dbReference>
<comment type="caution">
    <text evidence="3">The sequence shown here is derived from an EMBL/GenBank/DDBJ whole genome shotgun (WGS) entry which is preliminary data.</text>
</comment>
<sequence length="569" mass="62593">MSTSSAYDPQPHYPPATGSVRLGWAAAAATLPATTRVLAIDGPAVLDWDRAAKAVATELSARGPVDVVDLREAGLPWDEVERRTQSAALADDPHFEMLADGTLADLLDDQKEPGPAAGLRVLIGPGAAAVGNPDVLWWADLPKRHAEAAVVAGTGRNLFAPANHRPTTRRLFYVDWPLLDRHRDTYVNRVDLWLDTRDAENPAWLDGHALRATCAALARRPHRTRPTFNTTPWGGQWGKRELGHNPQAHNSALGYELIAPESGVLVGTSPEVAVEVPFQLLATLAPVDLLGTHVYDRFGTSFPIRFDYLDTVDGGNLSVHCHPQSRYMREVFGWPYTQHETYYVMVGSEQNTIFLGLREETSIAEFHQSAHRADHDGVEFEIERFVQTFPATPHQLFLIPGGTPHGSGRGNVVLEVSATPYLYSLRFYDWLRRDSSDRQRPVHVEHAFHNLDPERAGAAVADNLVQQPRRVAAGNGWHEELIGQLPEMFFEVRRLHVEPGASAPQDTNGRFHVLNVVDGERVILVTENGDEHELGYAETIVVPASVGPYDVRGLGGSPARVVKANVTGI</sequence>
<dbReference type="InterPro" id="IPR014710">
    <property type="entry name" value="RmlC-like_jellyroll"/>
</dbReference>
<name>A0ABP4SIL0_9ACTN</name>
<dbReference type="PIRSF" id="PIRSF026713">
    <property type="entry name" value="PMI_Firm_long_prd"/>
    <property type="match status" value="1"/>
</dbReference>
<dbReference type="SUPFAM" id="SSF51182">
    <property type="entry name" value="RmlC-like cupins"/>
    <property type="match status" value="1"/>
</dbReference>
<dbReference type="Proteomes" id="UP001500618">
    <property type="component" value="Unassembled WGS sequence"/>
</dbReference>
<dbReference type="EMBL" id="BAAANY010000008">
    <property type="protein sequence ID" value="GAA1672732.1"/>
    <property type="molecule type" value="Genomic_DNA"/>
</dbReference>
<protein>
    <submittedName>
        <fullName evidence="3">Class I mannose-6-phosphate isomerase</fullName>
    </submittedName>
</protein>
<dbReference type="GO" id="GO:0016853">
    <property type="term" value="F:isomerase activity"/>
    <property type="evidence" value="ECO:0007669"/>
    <property type="project" value="UniProtKB-KW"/>
</dbReference>
<accession>A0ABP4SIL0</accession>
<evidence type="ECO:0000256" key="1">
    <source>
        <dbReference type="ARBA" id="ARBA00022723"/>
    </source>
</evidence>
<reference evidence="4" key="1">
    <citation type="journal article" date="2019" name="Int. J. Syst. Evol. Microbiol.">
        <title>The Global Catalogue of Microorganisms (GCM) 10K type strain sequencing project: providing services to taxonomists for standard genome sequencing and annotation.</title>
        <authorList>
            <consortium name="The Broad Institute Genomics Platform"/>
            <consortium name="The Broad Institute Genome Sequencing Center for Infectious Disease"/>
            <person name="Wu L."/>
            <person name="Ma J."/>
        </authorList>
    </citation>
    <scope>NUCLEOTIDE SEQUENCE [LARGE SCALE GENOMIC DNA]</scope>
    <source>
        <strain evidence="4">JCM 14718</strain>
    </source>
</reference>
<proteinExistence type="predicted"/>
<dbReference type="InterPro" id="IPR051804">
    <property type="entry name" value="Carb_Metab_Reg_Kinase/Isom"/>
</dbReference>
<gene>
    <name evidence="3" type="ORF">GCM10009765_22580</name>
</gene>